<dbReference type="SUPFAM" id="SSF51905">
    <property type="entry name" value="FAD/NAD(P)-binding domain"/>
    <property type="match status" value="1"/>
</dbReference>
<dbReference type="GO" id="GO:0071949">
    <property type="term" value="F:FAD binding"/>
    <property type="evidence" value="ECO:0007669"/>
    <property type="project" value="InterPro"/>
</dbReference>
<dbReference type="RefSeq" id="WP_147744395.1">
    <property type="nucleotide sequence ID" value="NZ_VRUR01000002.1"/>
</dbReference>
<dbReference type="EMBL" id="VRUR01000002">
    <property type="protein sequence ID" value="TXN35663.1"/>
    <property type="molecule type" value="Genomic_DNA"/>
</dbReference>
<reference evidence="2 3" key="1">
    <citation type="submission" date="2019-08" db="EMBL/GenBank/DDBJ databases">
        <title>Professor.</title>
        <authorList>
            <person name="Park J.S."/>
        </authorList>
    </citation>
    <scope>NUCLEOTIDE SEQUENCE [LARGE SCALE GENOMIC DNA]</scope>
    <source>
        <strain evidence="2 3">176CP5-101</strain>
    </source>
</reference>
<dbReference type="PANTHER" id="PTHR42685:SF22">
    <property type="entry name" value="CONDITIONED MEDIUM FACTOR RECEPTOR 1"/>
    <property type="match status" value="1"/>
</dbReference>
<evidence type="ECO:0000313" key="3">
    <source>
        <dbReference type="Proteomes" id="UP000321456"/>
    </source>
</evidence>
<evidence type="ECO:0000259" key="1">
    <source>
        <dbReference type="Pfam" id="PF01494"/>
    </source>
</evidence>
<sequence>MVFKSRPNKVGVFVLKNYLHGVNNPKVVIIGGGLAGLTAALDLAQRGKQVLVIEKNPYPNHKVCGEYVSNEVKPYLKHLGMELSSLDLPEIDTLQLSTQTGKLIEVRLPLGGFGISRYAFDYELFQLAEKKGVDFLFETVVDVQFMDNEFEVTLTSKEKISGKMVLGAFGKRSNLDLKWNRAFIQQKSPWLGIKAHYKNIGHPSNVVGLHNFPGGYGGLSLTEEGDVNFCCLVKYESFKKESGIAAFNQNVVSQNPILKDFLANSEVTFEKPLSIAQISFEKKRAVENHILMCGDTAGLIHPLCGNGMAMAIHSAKLAAEQVAMFLEKPNFTRKDMEKEYQMLWERNFRKRLWMGRRLQDLMLHTKWFNLGMYTLANSKPLLREMIKRTHGNPIVA</sequence>
<dbReference type="PRINTS" id="PR00420">
    <property type="entry name" value="RNGMNOXGNASE"/>
</dbReference>
<proteinExistence type="predicted"/>
<gene>
    <name evidence="2" type="ORF">FVB32_13875</name>
</gene>
<accession>A0A5C8V1K4</accession>
<dbReference type="Pfam" id="PF01494">
    <property type="entry name" value="FAD_binding_3"/>
    <property type="match status" value="1"/>
</dbReference>
<dbReference type="PANTHER" id="PTHR42685">
    <property type="entry name" value="GERANYLGERANYL DIPHOSPHATE REDUCTASE"/>
    <property type="match status" value="1"/>
</dbReference>
<feature type="domain" description="FAD-binding" evidence="1">
    <location>
        <begin position="26"/>
        <end position="327"/>
    </location>
</feature>
<dbReference type="AlphaFoldDB" id="A0A5C8V1K4"/>
<evidence type="ECO:0000313" key="2">
    <source>
        <dbReference type="EMBL" id="TXN35663.1"/>
    </source>
</evidence>
<dbReference type="InterPro" id="IPR050407">
    <property type="entry name" value="Geranylgeranyl_reductase"/>
</dbReference>
<protein>
    <submittedName>
        <fullName evidence="2">NAD(P)/FAD-dependent oxidoreductase</fullName>
    </submittedName>
</protein>
<dbReference type="Proteomes" id="UP000321456">
    <property type="component" value="Unassembled WGS sequence"/>
</dbReference>
<organism evidence="2 3">
    <name type="scientific">Flagellimonas hymeniacidonis</name>
    <dbReference type="NCBI Taxonomy" id="2603628"/>
    <lineage>
        <taxon>Bacteria</taxon>
        <taxon>Pseudomonadati</taxon>
        <taxon>Bacteroidota</taxon>
        <taxon>Flavobacteriia</taxon>
        <taxon>Flavobacteriales</taxon>
        <taxon>Flavobacteriaceae</taxon>
        <taxon>Flagellimonas</taxon>
    </lineage>
</organism>
<dbReference type="InterPro" id="IPR036188">
    <property type="entry name" value="FAD/NAD-bd_sf"/>
</dbReference>
<name>A0A5C8V1K4_9FLAO</name>
<comment type="caution">
    <text evidence="2">The sequence shown here is derived from an EMBL/GenBank/DDBJ whole genome shotgun (WGS) entry which is preliminary data.</text>
</comment>
<keyword evidence="3" id="KW-1185">Reference proteome</keyword>
<dbReference type="Gene3D" id="3.50.50.60">
    <property type="entry name" value="FAD/NAD(P)-binding domain"/>
    <property type="match status" value="1"/>
</dbReference>
<dbReference type="InterPro" id="IPR002938">
    <property type="entry name" value="FAD-bd"/>
</dbReference>